<dbReference type="GO" id="GO:0061564">
    <property type="term" value="P:axon development"/>
    <property type="evidence" value="ECO:0007669"/>
    <property type="project" value="UniProtKB-ARBA"/>
</dbReference>
<dbReference type="Proteomes" id="UP000095287">
    <property type="component" value="Unplaced"/>
</dbReference>
<dbReference type="WBParaSite" id="L893_g6263.t1">
    <property type="protein sequence ID" value="L893_g6263.t1"/>
    <property type="gene ID" value="L893_g6263"/>
</dbReference>
<feature type="chain" id="PRO_5009314714" description="receptor protein-tyrosine kinase" evidence="10">
    <location>
        <begin position="26"/>
        <end position="372"/>
    </location>
</feature>
<dbReference type="EC" id="2.7.10.1" evidence="2"/>
<dbReference type="InterPro" id="IPR000719">
    <property type="entry name" value="Prot_kinase_dom"/>
</dbReference>
<protein>
    <recommendedName>
        <fullName evidence="2">receptor protein-tyrosine kinase</fullName>
        <ecNumber evidence="2">2.7.10.1</ecNumber>
    </recommendedName>
</protein>
<dbReference type="GO" id="GO:0048680">
    <property type="term" value="P:positive regulation of axon regeneration"/>
    <property type="evidence" value="ECO:0007669"/>
    <property type="project" value="UniProtKB-ARBA"/>
</dbReference>
<dbReference type="GO" id="GO:0007169">
    <property type="term" value="P:cell surface receptor protein tyrosine kinase signaling pathway"/>
    <property type="evidence" value="ECO:0007669"/>
    <property type="project" value="TreeGrafter"/>
</dbReference>
<keyword evidence="12" id="KW-1185">Reference proteome</keyword>
<keyword evidence="7" id="KW-0472">Membrane</keyword>
<evidence type="ECO:0000256" key="10">
    <source>
        <dbReference type="SAM" id="SignalP"/>
    </source>
</evidence>
<evidence type="ECO:0000313" key="12">
    <source>
        <dbReference type="Proteomes" id="UP000095287"/>
    </source>
</evidence>
<evidence type="ECO:0000256" key="9">
    <source>
        <dbReference type="ARBA" id="ARBA00051243"/>
    </source>
</evidence>
<dbReference type="PANTHER" id="PTHR24416">
    <property type="entry name" value="TYROSINE-PROTEIN KINASE RECEPTOR"/>
    <property type="match status" value="1"/>
</dbReference>
<keyword evidence="10" id="KW-0732">Signal</keyword>
<feature type="signal peptide" evidence="10">
    <location>
        <begin position="1"/>
        <end position="25"/>
    </location>
</feature>
<dbReference type="PROSITE" id="PS50011">
    <property type="entry name" value="PROTEIN_KINASE_DOM"/>
    <property type="match status" value="1"/>
</dbReference>
<dbReference type="GO" id="GO:0016477">
    <property type="term" value="P:cell migration"/>
    <property type="evidence" value="ECO:0007669"/>
    <property type="project" value="TreeGrafter"/>
</dbReference>
<feature type="domain" description="Protein kinase" evidence="11">
    <location>
        <begin position="60"/>
        <end position="334"/>
    </location>
</feature>
<dbReference type="CDD" id="cd00192">
    <property type="entry name" value="PTKc"/>
    <property type="match status" value="1"/>
</dbReference>
<evidence type="ECO:0000256" key="8">
    <source>
        <dbReference type="ARBA" id="ARBA00023137"/>
    </source>
</evidence>
<evidence type="ECO:0000256" key="5">
    <source>
        <dbReference type="ARBA" id="ARBA00022777"/>
    </source>
</evidence>
<comment type="catalytic activity">
    <reaction evidence="9">
        <text>L-tyrosyl-[protein] + ATP = O-phospho-L-tyrosyl-[protein] + ADP + H(+)</text>
        <dbReference type="Rhea" id="RHEA:10596"/>
        <dbReference type="Rhea" id="RHEA-COMP:10136"/>
        <dbReference type="Rhea" id="RHEA-COMP:20101"/>
        <dbReference type="ChEBI" id="CHEBI:15378"/>
        <dbReference type="ChEBI" id="CHEBI:30616"/>
        <dbReference type="ChEBI" id="CHEBI:46858"/>
        <dbReference type="ChEBI" id="CHEBI:61978"/>
        <dbReference type="ChEBI" id="CHEBI:456216"/>
        <dbReference type="EC" id="2.7.10.1"/>
    </reaction>
</comment>
<evidence type="ECO:0000256" key="6">
    <source>
        <dbReference type="ARBA" id="ARBA00022840"/>
    </source>
</evidence>
<dbReference type="GO" id="GO:0004714">
    <property type="term" value="F:transmembrane receptor protein tyrosine kinase activity"/>
    <property type="evidence" value="ECO:0007669"/>
    <property type="project" value="UniProtKB-EC"/>
</dbReference>
<keyword evidence="5" id="KW-0418">Kinase</keyword>
<dbReference type="InterPro" id="IPR050122">
    <property type="entry name" value="RTK"/>
</dbReference>
<dbReference type="GO" id="GO:0005524">
    <property type="term" value="F:ATP binding"/>
    <property type="evidence" value="ECO:0007669"/>
    <property type="project" value="UniProtKB-KW"/>
</dbReference>
<keyword evidence="4" id="KW-0547">Nucleotide-binding</keyword>
<dbReference type="PRINTS" id="PR00109">
    <property type="entry name" value="TYRKINASE"/>
</dbReference>
<evidence type="ECO:0000256" key="1">
    <source>
        <dbReference type="ARBA" id="ARBA00004308"/>
    </source>
</evidence>
<keyword evidence="6" id="KW-0067">ATP-binding</keyword>
<evidence type="ECO:0000256" key="4">
    <source>
        <dbReference type="ARBA" id="ARBA00022741"/>
    </source>
</evidence>
<dbReference type="PANTHER" id="PTHR24416:SF564">
    <property type="entry name" value="MACROPHAGE-STIMULATING PROTEIN RECEPTOR"/>
    <property type="match status" value="1"/>
</dbReference>
<dbReference type="Gene3D" id="1.10.510.10">
    <property type="entry name" value="Transferase(Phosphotransferase) domain 1"/>
    <property type="match status" value="1"/>
</dbReference>
<evidence type="ECO:0000256" key="2">
    <source>
        <dbReference type="ARBA" id="ARBA00011902"/>
    </source>
</evidence>
<sequence length="372" mass="42932">MTNGKQIIHLLSDCFPILLIVGTGANKINNEYNMHFSHDGYGHLFNDFDIKHRIDINRLDKWDEDIGKGHYGTVYKGQYTLPNGERMLVAYKTFQEDRAGSVGDFLREAKVMSHLDHPRVVQFVGVHYGVTNQPLLVTKYMANGDLLRYMRDQNRIITLNQLLNFCLQAAEGMEYLHSRNYIHRHLEARNCLLDEKLNICLADFGLSRESTINDSYEMLNSRLLPIKLLSLEAMDGHVSQKVASKCTLAVQFSFKSDVWAFGNLMWEVTTRGWVPWEGESNTELKQKLLKGQRLEQPEYCPNQIYRQIMLPCWAEARDDRPSFTDIIIDMNKIIQVLRAQEALRMNTNITQKKDFTKTIHSTSGGSSVLFNF</sequence>
<dbReference type="GO" id="GO:0005886">
    <property type="term" value="C:plasma membrane"/>
    <property type="evidence" value="ECO:0007669"/>
    <property type="project" value="TreeGrafter"/>
</dbReference>
<keyword evidence="8" id="KW-0829">Tyrosine-protein kinase</keyword>
<reference evidence="13" key="1">
    <citation type="submission" date="2016-11" db="UniProtKB">
        <authorList>
            <consortium name="WormBaseParasite"/>
        </authorList>
    </citation>
    <scope>IDENTIFICATION</scope>
</reference>
<keyword evidence="3" id="KW-0808">Transferase</keyword>
<dbReference type="AlphaFoldDB" id="A0A1I8AJ28"/>
<evidence type="ECO:0000256" key="7">
    <source>
        <dbReference type="ARBA" id="ARBA00023136"/>
    </source>
</evidence>
<evidence type="ECO:0000313" key="13">
    <source>
        <dbReference type="WBParaSite" id="L893_g6263.t1"/>
    </source>
</evidence>
<dbReference type="GO" id="GO:0043235">
    <property type="term" value="C:receptor complex"/>
    <property type="evidence" value="ECO:0007669"/>
    <property type="project" value="TreeGrafter"/>
</dbReference>
<dbReference type="InterPro" id="IPR001245">
    <property type="entry name" value="Ser-Thr/Tyr_kinase_cat_dom"/>
</dbReference>
<evidence type="ECO:0000256" key="3">
    <source>
        <dbReference type="ARBA" id="ARBA00022679"/>
    </source>
</evidence>
<dbReference type="FunFam" id="1.10.510.10:FF:001512">
    <property type="entry name" value="Receptor tyrosine-protein kinase erbB-2"/>
    <property type="match status" value="1"/>
</dbReference>
<name>A0A1I8AJ28_9BILA</name>
<dbReference type="SUPFAM" id="SSF56112">
    <property type="entry name" value="Protein kinase-like (PK-like)"/>
    <property type="match status" value="1"/>
</dbReference>
<organism evidence="12 13">
    <name type="scientific">Steinernema glaseri</name>
    <dbReference type="NCBI Taxonomy" id="37863"/>
    <lineage>
        <taxon>Eukaryota</taxon>
        <taxon>Metazoa</taxon>
        <taxon>Ecdysozoa</taxon>
        <taxon>Nematoda</taxon>
        <taxon>Chromadorea</taxon>
        <taxon>Rhabditida</taxon>
        <taxon>Tylenchina</taxon>
        <taxon>Panagrolaimomorpha</taxon>
        <taxon>Strongyloidoidea</taxon>
        <taxon>Steinernematidae</taxon>
        <taxon>Steinernema</taxon>
    </lineage>
</organism>
<evidence type="ECO:0000259" key="11">
    <source>
        <dbReference type="PROSITE" id="PS50011"/>
    </source>
</evidence>
<dbReference type="GO" id="GO:0012505">
    <property type="term" value="C:endomembrane system"/>
    <property type="evidence" value="ECO:0007669"/>
    <property type="project" value="UniProtKB-SubCell"/>
</dbReference>
<comment type="subcellular location">
    <subcellularLocation>
        <location evidence="1">Endomembrane system</location>
    </subcellularLocation>
</comment>
<proteinExistence type="predicted"/>
<dbReference type="Pfam" id="PF07714">
    <property type="entry name" value="PK_Tyr_Ser-Thr"/>
    <property type="match status" value="1"/>
</dbReference>
<accession>A0A1I8AJ28</accession>
<dbReference type="InterPro" id="IPR011009">
    <property type="entry name" value="Kinase-like_dom_sf"/>
</dbReference>